<feature type="chain" id="PRO_5001648323" evidence="2">
    <location>
        <begin position="18"/>
        <end position="140"/>
    </location>
</feature>
<evidence type="ECO:0000256" key="1">
    <source>
        <dbReference type="SAM" id="MobiDB-lite"/>
    </source>
</evidence>
<evidence type="ECO:0000313" key="4">
    <source>
        <dbReference type="Proteomes" id="UP000027222"/>
    </source>
</evidence>
<organism evidence="3 4">
    <name type="scientific">Galerina marginata (strain CBS 339.88)</name>
    <dbReference type="NCBI Taxonomy" id="685588"/>
    <lineage>
        <taxon>Eukaryota</taxon>
        <taxon>Fungi</taxon>
        <taxon>Dikarya</taxon>
        <taxon>Basidiomycota</taxon>
        <taxon>Agaricomycotina</taxon>
        <taxon>Agaricomycetes</taxon>
        <taxon>Agaricomycetidae</taxon>
        <taxon>Agaricales</taxon>
        <taxon>Agaricineae</taxon>
        <taxon>Strophariaceae</taxon>
        <taxon>Galerina</taxon>
    </lineage>
</organism>
<keyword evidence="2" id="KW-0732">Signal</keyword>
<keyword evidence="4" id="KW-1185">Reference proteome</keyword>
<feature type="compositionally biased region" description="Basic and acidic residues" evidence="1">
    <location>
        <begin position="128"/>
        <end position="140"/>
    </location>
</feature>
<feature type="signal peptide" evidence="2">
    <location>
        <begin position="1"/>
        <end position="17"/>
    </location>
</feature>
<evidence type="ECO:0000313" key="3">
    <source>
        <dbReference type="EMBL" id="KDR67691.1"/>
    </source>
</evidence>
<dbReference type="Proteomes" id="UP000027222">
    <property type="component" value="Unassembled WGS sequence"/>
</dbReference>
<dbReference type="EMBL" id="KL142413">
    <property type="protein sequence ID" value="KDR67691.1"/>
    <property type="molecule type" value="Genomic_DNA"/>
</dbReference>
<gene>
    <name evidence="3" type="ORF">GALMADRAFT_216307</name>
</gene>
<dbReference type="AlphaFoldDB" id="A0A067SA14"/>
<evidence type="ECO:0000256" key="2">
    <source>
        <dbReference type="SAM" id="SignalP"/>
    </source>
</evidence>
<dbReference type="HOGENOM" id="CLU_1835316_0_0_1"/>
<reference evidence="4" key="1">
    <citation type="journal article" date="2014" name="Proc. Natl. Acad. Sci. U.S.A.">
        <title>Extensive sampling of basidiomycete genomes demonstrates inadequacy of the white-rot/brown-rot paradigm for wood decay fungi.</title>
        <authorList>
            <person name="Riley R."/>
            <person name="Salamov A.A."/>
            <person name="Brown D.W."/>
            <person name="Nagy L.G."/>
            <person name="Floudas D."/>
            <person name="Held B.W."/>
            <person name="Levasseur A."/>
            <person name="Lombard V."/>
            <person name="Morin E."/>
            <person name="Otillar R."/>
            <person name="Lindquist E.A."/>
            <person name="Sun H."/>
            <person name="LaButti K.M."/>
            <person name="Schmutz J."/>
            <person name="Jabbour D."/>
            <person name="Luo H."/>
            <person name="Baker S.E."/>
            <person name="Pisabarro A.G."/>
            <person name="Walton J.D."/>
            <person name="Blanchette R.A."/>
            <person name="Henrissat B."/>
            <person name="Martin F."/>
            <person name="Cullen D."/>
            <person name="Hibbett D.S."/>
            <person name="Grigoriev I.V."/>
        </authorList>
    </citation>
    <scope>NUCLEOTIDE SEQUENCE [LARGE SCALE GENOMIC DNA]</scope>
    <source>
        <strain evidence="4">CBS 339.88</strain>
    </source>
</reference>
<sequence>MLLLMLLLWPLSDTSSAAILRHPSSLRIGTDDHDDEQQQATIATQMPPPPYDPGAGMAVDQLPVVPITAVQPRPNLSKYQGQEGGELQETCWGSHQYNYSSTGTTRRPCASYVAGGGGGGGVVGSPRTRPEFDFGRAKGG</sequence>
<proteinExistence type="predicted"/>
<feature type="region of interest" description="Disordered" evidence="1">
    <location>
        <begin position="117"/>
        <end position="140"/>
    </location>
</feature>
<dbReference type="OrthoDB" id="2507743at2759"/>
<accession>A0A067SA14</accession>
<name>A0A067SA14_GALM3</name>
<protein>
    <submittedName>
        <fullName evidence="3">Uncharacterized protein</fullName>
    </submittedName>
</protein>